<dbReference type="PRINTS" id="PR01852">
    <property type="entry name" value="SIBAPROTEIN"/>
</dbReference>
<reference evidence="5 6" key="1">
    <citation type="submission" date="2024-03" db="EMBL/GenBank/DDBJ databases">
        <title>Mouse gut bacterial collection (mGBC) of GemPharmatech.</title>
        <authorList>
            <person name="He Y."/>
            <person name="Dong L."/>
            <person name="Wu D."/>
            <person name="Gao X."/>
            <person name="Lin Z."/>
        </authorList>
    </citation>
    <scope>NUCLEOTIDE SEQUENCE [LARGE SCALE GENOMIC DNA]</scope>
    <source>
        <strain evidence="5 6">15-30</strain>
    </source>
</reference>
<feature type="region of interest" description="Disordered" evidence="3">
    <location>
        <begin position="246"/>
        <end position="298"/>
    </location>
</feature>
<comment type="caution">
    <text evidence="5">The sequence shown here is derived from an EMBL/GenBank/DDBJ whole genome shotgun (WGS) entry which is preliminary data.</text>
</comment>
<feature type="compositionally biased region" description="Basic and acidic residues" evidence="3">
    <location>
        <begin position="253"/>
        <end position="268"/>
    </location>
</feature>
<feature type="coiled-coil region" evidence="2">
    <location>
        <begin position="32"/>
        <end position="119"/>
    </location>
</feature>
<dbReference type="InterPro" id="IPR007921">
    <property type="entry name" value="CHAP_dom"/>
</dbReference>
<name>A0ABV4DPV9_9LACO</name>
<dbReference type="Pfam" id="PF24568">
    <property type="entry name" value="CC_PcsB"/>
    <property type="match status" value="1"/>
</dbReference>
<feature type="compositionally biased region" description="Polar residues" evidence="3">
    <location>
        <begin position="269"/>
        <end position="291"/>
    </location>
</feature>
<protein>
    <submittedName>
        <fullName evidence="5">CHAP domain-containing protein</fullName>
    </submittedName>
</protein>
<dbReference type="Gene3D" id="6.10.250.3150">
    <property type="match status" value="1"/>
</dbReference>
<evidence type="ECO:0000259" key="4">
    <source>
        <dbReference type="PROSITE" id="PS50911"/>
    </source>
</evidence>
<organism evidence="5 6">
    <name type="scientific">Ligilactobacillus faecis</name>
    <dbReference type="NCBI Taxonomy" id="762833"/>
    <lineage>
        <taxon>Bacteria</taxon>
        <taxon>Bacillati</taxon>
        <taxon>Bacillota</taxon>
        <taxon>Bacilli</taxon>
        <taxon>Lactobacillales</taxon>
        <taxon>Lactobacillaceae</taxon>
        <taxon>Ligilactobacillus</taxon>
    </lineage>
</organism>
<proteinExistence type="predicted"/>
<dbReference type="InterPro" id="IPR038765">
    <property type="entry name" value="Papain-like_cys_pep_sf"/>
</dbReference>
<evidence type="ECO:0000256" key="2">
    <source>
        <dbReference type="SAM" id="Coils"/>
    </source>
</evidence>
<keyword evidence="2" id="KW-0175">Coiled coil</keyword>
<evidence type="ECO:0000313" key="5">
    <source>
        <dbReference type="EMBL" id="MEY8662497.1"/>
    </source>
</evidence>
<gene>
    <name evidence="5" type="ORF">AALT52_06310</name>
</gene>
<evidence type="ECO:0000313" key="6">
    <source>
        <dbReference type="Proteomes" id="UP001565236"/>
    </source>
</evidence>
<feature type="region of interest" description="Disordered" evidence="3">
    <location>
        <begin position="195"/>
        <end position="214"/>
    </location>
</feature>
<dbReference type="SUPFAM" id="SSF54001">
    <property type="entry name" value="Cysteine proteinases"/>
    <property type="match status" value="1"/>
</dbReference>
<dbReference type="InterPro" id="IPR057309">
    <property type="entry name" value="PcsB_CC"/>
</dbReference>
<dbReference type="InterPro" id="IPR009148">
    <property type="entry name" value="PcsB-like"/>
</dbReference>
<dbReference type="Gene3D" id="3.90.1720.10">
    <property type="entry name" value="endopeptidase domain like (from Nostoc punctiforme)"/>
    <property type="match status" value="1"/>
</dbReference>
<keyword evidence="6" id="KW-1185">Reference proteome</keyword>
<evidence type="ECO:0000256" key="3">
    <source>
        <dbReference type="SAM" id="MobiDB-lite"/>
    </source>
</evidence>
<evidence type="ECO:0000256" key="1">
    <source>
        <dbReference type="ARBA" id="ARBA00022729"/>
    </source>
</evidence>
<dbReference type="Proteomes" id="UP001565236">
    <property type="component" value="Unassembled WGS sequence"/>
</dbReference>
<keyword evidence="1" id="KW-0732">Signal</keyword>
<feature type="compositionally biased region" description="Basic and acidic residues" evidence="3">
    <location>
        <begin position="195"/>
        <end position="205"/>
    </location>
</feature>
<dbReference type="EMBL" id="JBCLUF010000019">
    <property type="protein sequence ID" value="MEY8662497.1"/>
    <property type="molecule type" value="Genomic_DNA"/>
</dbReference>
<dbReference type="RefSeq" id="WP_369942099.1">
    <property type="nucleotide sequence ID" value="NZ_JBCLUF010000019.1"/>
</dbReference>
<sequence length="416" mass="44509">MFLKKVVTSTVALGLLTVSVFNNTGLVKADAVEDTQKEIANNKSETDKLLKDIAAANADNIKLQQQISDNTTKIDNLKTDIDNSNKKIKELNGQIESAKVEVNDRTDALKSQLVALQKQAGNTVSGNVYLDFVINSKDFSDLVTRTFTVGKLNQANKEALAAVKEAKDQYASLLDQQEQTKANLQADKTELETKQNDLKEMKAKSDQQQADLNKKIEDNRATLVALQTQYEEAANAVKLAQEKVNVTTTNAESKSENKTSEKASEKANTDSNNNGNSIAKQESVTTDTAISQGDGGSHPVVAGNTYPWGQCTWYVKQVAPWAGNNWGNGGQWGSSAAAAGFRVDHTPAAGAIVVFVPGQSVGGQWTADGAYGHVAYVESVNGGSITISQGGMGFSNPAGPNTQTVSNAGSYIYIHR</sequence>
<dbReference type="PROSITE" id="PS50911">
    <property type="entry name" value="CHAP"/>
    <property type="match status" value="1"/>
</dbReference>
<accession>A0ABV4DPV9</accession>
<feature type="domain" description="Peptidase C51" evidence="4">
    <location>
        <begin position="286"/>
        <end position="415"/>
    </location>
</feature>
<dbReference type="Pfam" id="PF05257">
    <property type="entry name" value="CHAP"/>
    <property type="match status" value="1"/>
</dbReference>